<gene>
    <name evidence="1" type="ORF">AB0C36_27995</name>
</gene>
<dbReference type="EMBL" id="JBEZFP010000086">
    <property type="protein sequence ID" value="MEU8137343.1"/>
    <property type="molecule type" value="Genomic_DNA"/>
</dbReference>
<evidence type="ECO:0000313" key="1">
    <source>
        <dbReference type="EMBL" id="MEU8137343.1"/>
    </source>
</evidence>
<proteinExistence type="predicted"/>
<accession>A0ABV3DNK9</accession>
<comment type="caution">
    <text evidence="1">The sequence shown here is derived from an EMBL/GenBank/DDBJ whole genome shotgun (WGS) entry which is preliminary data.</text>
</comment>
<protein>
    <submittedName>
        <fullName evidence="1">Uncharacterized protein</fullName>
    </submittedName>
</protein>
<dbReference type="Proteomes" id="UP001551482">
    <property type="component" value="Unassembled WGS sequence"/>
</dbReference>
<keyword evidence="2" id="KW-1185">Reference proteome</keyword>
<sequence>MHTLDTTAPITAGPAIAVQDPRESYGDTAVLDGIDIAVPEGTVLIVLLLN</sequence>
<reference evidence="1 2" key="1">
    <citation type="submission" date="2024-06" db="EMBL/GenBank/DDBJ databases">
        <title>The Natural Products Discovery Center: Release of the First 8490 Sequenced Strains for Exploring Actinobacteria Biosynthetic Diversity.</title>
        <authorList>
            <person name="Kalkreuter E."/>
            <person name="Kautsar S.A."/>
            <person name="Yang D."/>
            <person name="Bader C.D."/>
            <person name="Teijaro C.N."/>
            <person name="Fluegel L."/>
            <person name="Davis C.M."/>
            <person name="Simpson J.R."/>
            <person name="Lauterbach L."/>
            <person name="Steele A.D."/>
            <person name="Gui C."/>
            <person name="Meng S."/>
            <person name="Li G."/>
            <person name="Viehrig K."/>
            <person name="Ye F."/>
            <person name="Su P."/>
            <person name="Kiefer A.F."/>
            <person name="Nichols A."/>
            <person name="Cepeda A.J."/>
            <person name="Yan W."/>
            <person name="Fan B."/>
            <person name="Jiang Y."/>
            <person name="Adhikari A."/>
            <person name="Zheng C.-J."/>
            <person name="Schuster L."/>
            <person name="Cowan T.M."/>
            <person name="Smanski M.J."/>
            <person name="Chevrette M.G."/>
            <person name="De Carvalho L.P.S."/>
            <person name="Shen B."/>
        </authorList>
    </citation>
    <scope>NUCLEOTIDE SEQUENCE [LARGE SCALE GENOMIC DNA]</scope>
    <source>
        <strain evidence="1 2">NPDC048946</strain>
    </source>
</reference>
<dbReference type="RefSeq" id="WP_358359104.1">
    <property type="nucleotide sequence ID" value="NZ_JBEZFP010000086.1"/>
</dbReference>
<organism evidence="1 2">
    <name type="scientific">Streptodolium elevatio</name>
    <dbReference type="NCBI Taxonomy" id="3157996"/>
    <lineage>
        <taxon>Bacteria</taxon>
        <taxon>Bacillati</taxon>
        <taxon>Actinomycetota</taxon>
        <taxon>Actinomycetes</taxon>
        <taxon>Kitasatosporales</taxon>
        <taxon>Streptomycetaceae</taxon>
        <taxon>Streptodolium</taxon>
    </lineage>
</organism>
<name>A0ABV3DNK9_9ACTN</name>
<evidence type="ECO:0000313" key="2">
    <source>
        <dbReference type="Proteomes" id="UP001551482"/>
    </source>
</evidence>